<dbReference type="RefSeq" id="WP_088642271.1">
    <property type="nucleotide sequence ID" value="NZ_JBFAMK010000001.1"/>
</dbReference>
<dbReference type="InterPro" id="IPR001958">
    <property type="entry name" value="Tet-R_TetA/multi-R_MdtG-like"/>
</dbReference>
<feature type="transmembrane region" description="Helical" evidence="8">
    <location>
        <begin position="221"/>
        <end position="240"/>
    </location>
</feature>
<dbReference type="SUPFAM" id="SSF103473">
    <property type="entry name" value="MFS general substrate transporter"/>
    <property type="match status" value="2"/>
</dbReference>
<dbReference type="OrthoDB" id="9807274at2"/>
<feature type="transmembrane region" description="Helical" evidence="8">
    <location>
        <begin position="187"/>
        <end position="209"/>
    </location>
</feature>
<feature type="transmembrane region" description="Helical" evidence="8">
    <location>
        <begin position="340"/>
        <end position="360"/>
    </location>
</feature>
<feature type="transmembrane region" description="Helical" evidence="8">
    <location>
        <begin position="30"/>
        <end position="52"/>
    </location>
</feature>
<evidence type="ECO:0000256" key="2">
    <source>
        <dbReference type="ARBA" id="ARBA00007520"/>
    </source>
</evidence>
<keyword evidence="11" id="KW-1185">Reference proteome</keyword>
<feature type="transmembrane region" description="Helical" evidence="8">
    <location>
        <begin position="439"/>
        <end position="460"/>
    </location>
</feature>
<feature type="transmembrane region" description="Helical" evidence="8">
    <location>
        <begin position="367"/>
        <end position="387"/>
    </location>
</feature>
<evidence type="ECO:0000313" key="11">
    <source>
        <dbReference type="Proteomes" id="UP000197174"/>
    </source>
</evidence>
<feature type="transmembrane region" description="Helical" evidence="8">
    <location>
        <begin position="252"/>
        <end position="271"/>
    </location>
</feature>
<evidence type="ECO:0000256" key="5">
    <source>
        <dbReference type="ARBA" id="ARBA00022692"/>
    </source>
</evidence>
<dbReference type="EMBL" id="MZMV01000004">
    <property type="protein sequence ID" value="OWV11954.1"/>
    <property type="molecule type" value="Genomic_DNA"/>
</dbReference>
<feature type="transmembrane region" description="Helical" evidence="8">
    <location>
        <begin position="304"/>
        <end position="328"/>
    </location>
</feature>
<protein>
    <recommendedName>
        <fullName evidence="9">Major facilitator superfamily (MFS) profile domain-containing protein</fullName>
    </recommendedName>
</protein>
<feature type="transmembrane region" description="Helical" evidence="8">
    <location>
        <begin position="123"/>
        <end position="143"/>
    </location>
</feature>
<evidence type="ECO:0000313" key="10">
    <source>
        <dbReference type="EMBL" id="OWV11954.1"/>
    </source>
</evidence>
<name>A0A246RTQ4_9ACTN</name>
<dbReference type="GO" id="GO:0022857">
    <property type="term" value="F:transmembrane transporter activity"/>
    <property type="evidence" value="ECO:0007669"/>
    <property type="project" value="InterPro"/>
</dbReference>
<keyword evidence="5 8" id="KW-0812">Transmembrane</keyword>
<dbReference type="PROSITE" id="PS50850">
    <property type="entry name" value="MFS"/>
    <property type="match status" value="1"/>
</dbReference>
<dbReference type="FunFam" id="1.20.1720.10:FF:000004">
    <property type="entry name" value="EmrB/QacA family drug resistance transporter"/>
    <property type="match status" value="1"/>
</dbReference>
<feature type="transmembrane region" description="Helical" evidence="8">
    <location>
        <begin position="399"/>
        <end position="418"/>
    </location>
</feature>
<evidence type="ECO:0000256" key="1">
    <source>
        <dbReference type="ARBA" id="ARBA00004651"/>
    </source>
</evidence>
<feature type="domain" description="Major facilitator superfamily (MFS) profile" evidence="9">
    <location>
        <begin position="26"/>
        <end position="514"/>
    </location>
</feature>
<dbReference type="PANTHER" id="PTHR23501">
    <property type="entry name" value="MAJOR FACILITATOR SUPERFAMILY"/>
    <property type="match status" value="1"/>
</dbReference>
<comment type="subcellular location">
    <subcellularLocation>
        <location evidence="1">Cell membrane</location>
        <topology evidence="1">Multi-pass membrane protein</topology>
    </subcellularLocation>
</comment>
<feature type="transmembrane region" description="Helical" evidence="8">
    <location>
        <begin position="64"/>
        <end position="82"/>
    </location>
</feature>
<feature type="transmembrane region" description="Helical" evidence="8">
    <location>
        <begin position="155"/>
        <end position="175"/>
    </location>
</feature>
<keyword evidence="4" id="KW-1003">Cell membrane</keyword>
<evidence type="ECO:0000256" key="4">
    <source>
        <dbReference type="ARBA" id="ARBA00022475"/>
    </source>
</evidence>
<feature type="transmembrane region" description="Helical" evidence="8">
    <location>
        <begin position="480"/>
        <end position="505"/>
    </location>
</feature>
<keyword evidence="7 8" id="KW-0472">Membrane</keyword>
<keyword evidence="6 8" id="KW-1133">Transmembrane helix</keyword>
<dbReference type="PRINTS" id="PR01035">
    <property type="entry name" value="TCRTETA"/>
</dbReference>
<dbReference type="Proteomes" id="UP000197174">
    <property type="component" value="Unassembled WGS sequence"/>
</dbReference>
<dbReference type="InterPro" id="IPR036259">
    <property type="entry name" value="MFS_trans_sf"/>
</dbReference>
<comment type="similarity">
    <text evidence="2">Belongs to the major facilitator superfamily. TCR/Tet family.</text>
</comment>
<dbReference type="Gene3D" id="1.20.1250.20">
    <property type="entry name" value="MFS general substrate transporter like domains"/>
    <property type="match status" value="2"/>
</dbReference>
<evidence type="ECO:0000259" key="9">
    <source>
        <dbReference type="PROSITE" id="PS50850"/>
    </source>
</evidence>
<sequence length="523" mass="53382">MAQEKTAPTEVGETGSTPVGRRLTLAVSGLLLGMLLASLDQTVVATALWTIVRDLDPAHGLSRLSWVVTVYVLAATATTPLYGRISDLVGRRPLYAIGVGFFLLGSAFAAVSQSLEQLIAARVVQGIGAGGLIGLTFAVVADLAPGRSRGRYQGYFGAVFAVGSIAGPLLGGFVAQQSGWPDGFAAWRWIFLVNVPLGLVGLALVLPGVPRRTGPPTPVRVDVPGALLLVTGVCAALLVAEWGGRRYPWSSPPVLALAGTAVLLLVAFLFWEARLGRARPGTGRWVAAPLVPLRMFAEPVLRTAVPVAAAVGAITFGAIIYLSLYLQITQGLGPAAAGLHLVPMMVGVLLGSTGSGAVISRVGRYEFFPALGTGLAALGLLLLARLGAASSPLALGVDIFLLGLGLGLVTQVVVLAVQNAVSRPQLGAATGTVTFFRQLGGSFGAAVFGAILTAGLAAGADVVGDPARLRTVAPAEARAAVTAFVDALHVVFLSAAAIMVVAFLLSLRLLVVLRRAGAAPAAG</sequence>
<dbReference type="AlphaFoldDB" id="A0A246RTQ4"/>
<proteinExistence type="inferred from homology"/>
<evidence type="ECO:0000256" key="3">
    <source>
        <dbReference type="ARBA" id="ARBA00022448"/>
    </source>
</evidence>
<dbReference type="InterPro" id="IPR020846">
    <property type="entry name" value="MFS_dom"/>
</dbReference>
<organism evidence="10 11">
    <name type="scientific">Micromonospora wenchangensis</name>
    <dbReference type="NCBI Taxonomy" id="1185415"/>
    <lineage>
        <taxon>Bacteria</taxon>
        <taxon>Bacillati</taxon>
        <taxon>Actinomycetota</taxon>
        <taxon>Actinomycetes</taxon>
        <taxon>Micromonosporales</taxon>
        <taxon>Micromonosporaceae</taxon>
        <taxon>Micromonospora</taxon>
    </lineage>
</organism>
<dbReference type="Pfam" id="PF07690">
    <property type="entry name" value="MFS_1"/>
    <property type="match status" value="2"/>
</dbReference>
<accession>A0A246RTQ4</accession>
<comment type="caution">
    <text evidence="10">The sequence shown here is derived from an EMBL/GenBank/DDBJ whole genome shotgun (WGS) entry which is preliminary data.</text>
</comment>
<feature type="transmembrane region" description="Helical" evidence="8">
    <location>
        <begin position="94"/>
        <end position="111"/>
    </location>
</feature>
<gene>
    <name evidence="10" type="ORF">B5D80_03315</name>
</gene>
<evidence type="ECO:0000256" key="7">
    <source>
        <dbReference type="ARBA" id="ARBA00023136"/>
    </source>
</evidence>
<evidence type="ECO:0000256" key="6">
    <source>
        <dbReference type="ARBA" id="ARBA00022989"/>
    </source>
</evidence>
<reference evidence="10 11" key="1">
    <citation type="submission" date="2017-03" db="EMBL/GenBank/DDBJ databases">
        <title>Whole genome sequence of Micromonospora wenchangensis, isolated from mangrove soil.</title>
        <authorList>
            <person name="Yang H."/>
        </authorList>
    </citation>
    <scope>NUCLEOTIDE SEQUENCE [LARGE SCALE GENOMIC DNA]</scope>
    <source>
        <strain evidence="10 11">CCTCC AA 2012002</strain>
    </source>
</reference>
<dbReference type="InterPro" id="IPR011701">
    <property type="entry name" value="MFS"/>
</dbReference>
<dbReference type="GO" id="GO:0005886">
    <property type="term" value="C:plasma membrane"/>
    <property type="evidence" value="ECO:0007669"/>
    <property type="project" value="UniProtKB-SubCell"/>
</dbReference>
<dbReference type="PANTHER" id="PTHR23501:SF197">
    <property type="entry name" value="COMD"/>
    <property type="match status" value="1"/>
</dbReference>
<keyword evidence="3" id="KW-0813">Transport</keyword>
<evidence type="ECO:0000256" key="8">
    <source>
        <dbReference type="SAM" id="Phobius"/>
    </source>
</evidence>